<feature type="coiled-coil region" evidence="1">
    <location>
        <begin position="203"/>
        <end position="230"/>
    </location>
</feature>
<proteinExistence type="predicted"/>
<dbReference type="Proteomes" id="UP001218188">
    <property type="component" value="Unassembled WGS sequence"/>
</dbReference>
<accession>A0AAD6S3B7</accession>
<dbReference type="AlphaFoldDB" id="A0AAD6S3B7"/>
<evidence type="ECO:0000256" key="1">
    <source>
        <dbReference type="SAM" id="Coils"/>
    </source>
</evidence>
<feature type="region of interest" description="Disordered" evidence="2">
    <location>
        <begin position="101"/>
        <end position="164"/>
    </location>
</feature>
<gene>
    <name evidence="3" type="ORF">C8F04DRAFT_1197060</name>
</gene>
<sequence>MPQGTLQSQGCKTGRPSKKKRCFVCQGPARMGATDDSRLPSSMEIAFAKAIEAKITESGYTWTLDAVRLLPICSYECRICALYMKHVRRSAVTCDAQTNAAGQEAQQNTPEEEENGEEGEENGEEGEEGEWSSEEGEGSDSGWRPPTRGDFGLKHSSSGGLADDEGRKFEENVAEGMWILFILQCAKGRVATNEFFQTDPHALGRMQGEIADLLEKISDVEREQKELSIQTFVITQEVTRLRALCEENEARLRNLDPNCQRKRRGVDLDLALPPQPPAIYIELAPDSSSHPPIELADGIVELVRRTANTSMQEDISQPENSIKIPPTTSQVVLQRWIREHPSSCEASGHQAMMILLPPRPPHSRSKRLRTQRDKHFFAILQVLIIPGQYAAIIQQNSFQVTSVALSALDDVDDVDRLPITELARHLARKGLTAPVADDCGQYCRKFAEVLITSNDTRYDQETLKQLLVRARNIDAEVHKVHMGRT</sequence>
<reference evidence="3" key="1">
    <citation type="submission" date="2023-03" db="EMBL/GenBank/DDBJ databases">
        <title>Massive genome expansion in bonnet fungi (Mycena s.s.) driven by repeated elements and novel gene families across ecological guilds.</title>
        <authorList>
            <consortium name="Lawrence Berkeley National Laboratory"/>
            <person name="Harder C.B."/>
            <person name="Miyauchi S."/>
            <person name="Viragh M."/>
            <person name="Kuo A."/>
            <person name="Thoen E."/>
            <person name="Andreopoulos B."/>
            <person name="Lu D."/>
            <person name="Skrede I."/>
            <person name="Drula E."/>
            <person name="Henrissat B."/>
            <person name="Morin E."/>
            <person name="Kohler A."/>
            <person name="Barry K."/>
            <person name="LaButti K."/>
            <person name="Morin E."/>
            <person name="Salamov A."/>
            <person name="Lipzen A."/>
            <person name="Mereny Z."/>
            <person name="Hegedus B."/>
            <person name="Baldrian P."/>
            <person name="Stursova M."/>
            <person name="Weitz H."/>
            <person name="Taylor A."/>
            <person name="Grigoriev I.V."/>
            <person name="Nagy L.G."/>
            <person name="Martin F."/>
            <person name="Kauserud H."/>
        </authorList>
    </citation>
    <scope>NUCLEOTIDE SEQUENCE</scope>
    <source>
        <strain evidence="3">CBHHK200</strain>
    </source>
</reference>
<comment type="caution">
    <text evidence="3">The sequence shown here is derived from an EMBL/GenBank/DDBJ whole genome shotgun (WGS) entry which is preliminary data.</text>
</comment>
<dbReference type="EMBL" id="JARJCM010000274">
    <property type="protein sequence ID" value="KAJ7020100.1"/>
    <property type="molecule type" value="Genomic_DNA"/>
</dbReference>
<evidence type="ECO:0000313" key="4">
    <source>
        <dbReference type="Proteomes" id="UP001218188"/>
    </source>
</evidence>
<keyword evidence="4" id="KW-1185">Reference proteome</keyword>
<name>A0AAD6S3B7_9AGAR</name>
<keyword evidence="1" id="KW-0175">Coiled coil</keyword>
<evidence type="ECO:0000313" key="3">
    <source>
        <dbReference type="EMBL" id="KAJ7020100.1"/>
    </source>
</evidence>
<feature type="compositionally biased region" description="Acidic residues" evidence="2">
    <location>
        <begin position="110"/>
        <end position="138"/>
    </location>
</feature>
<organism evidence="3 4">
    <name type="scientific">Mycena alexandri</name>
    <dbReference type="NCBI Taxonomy" id="1745969"/>
    <lineage>
        <taxon>Eukaryota</taxon>
        <taxon>Fungi</taxon>
        <taxon>Dikarya</taxon>
        <taxon>Basidiomycota</taxon>
        <taxon>Agaricomycotina</taxon>
        <taxon>Agaricomycetes</taxon>
        <taxon>Agaricomycetidae</taxon>
        <taxon>Agaricales</taxon>
        <taxon>Marasmiineae</taxon>
        <taxon>Mycenaceae</taxon>
        <taxon>Mycena</taxon>
    </lineage>
</organism>
<protein>
    <submittedName>
        <fullName evidence="3">Uncharacterized protein</fullName>
    </submittedName>
</protein>
<evidence type="ECO:0000256" key="2">
    <source>
        <dbReference type="SAM" id="MobiDB-lite"/>
    </source>
</evidence>